<keyword evidence="2" id="KW-1185">Reference proteome</keyword>
<organism evidence="1 2">
    <name type="scientific">Ilyodon furcidens</name>
    <name type="common">goldbreast splitfin</name>
    <dbReference type="NCBI Taxonomy" id="33524"/>
    <lineage>
        <taxon>Eukaryota</taxon>
        <taxon>Metazoa</taxon>
        <taxon>Chordata</taxon>
        <taxon>Craniata</taxon>
        <taxon>Vertebrata</taxon>
        <taxon>Euteleostomi</taxon>
        <taxon>Actinopterygii</taxon>
        <taxon>Neopterygii</taxon>
        <taxon>Teleostei</taxon>
        <taxon>Neoteleostei</taxon>
        <taxon>Acanthomorphata</taxon>
        <taxon>Ovalentaria</taxon>
        <taxon>Atherinomorphae</taxon>
        <taxon>Cyprinodontiformes</taxon>
        <taxon>Goodeidae</taxon>
        <taxon>Ilyodon</taxon>
    </lineage>
</organism>
<sequence>MMWFCWRPQAVALSGDWSGPQKSESSKSEAKGLNYKNVNCSLWIGGQSLSQSKTFKYLCVLFMSDERMEFEMDGWTVASAAVMIRMPPRQLLLEVFWECPIRFARFPLRVCH</sequence>
<comment type="caution">
    <text evidence="1">The sequence shown here is derived from an EMBL/GenBank/DDBJ whole genome shotgun (WGS) entry which is preliminary data.</text>
</comment>
<name>A0ABV0TN40_9TELE</name>
<dbReference type="Proteomes" id="UP001482620">
    <property type="component" value="Unassembled WGS sequence"/>
</dbReference>
<dbReference type="EMBL" id="JAHRIQ010037108">
    <property type="protein sequence ID" value="MEQ2233436.1"/>
    <property type="molecule type" value="Genomic_DNA"/>
</dbReference>
<proteinExistence type="predicted"/>
<evidence type="ECO:0000313" key="2">
    <source>
        <dbReference type="Proteomes" id="UP001482620"/>
    </source>
</evidence>
<accession>A0ABV0TN40</accession>
<protein>
    <submittedName>
        <fullName evidence="1">Uncharacterized protein</fullName>
    </submittedName>
</protein>
<evidence type="ECO:0000313" key="1">
    <source>
        <dbReference type="EMBL" id="MEQ2233436.1"/>
    </source>
</evidence>
<reference evidence="1 2" key="1">
    <citation type="submission" date="2021-06" db="EMBL/GenBank/DDBJ databases">
        <authorList>
            <person name="Palmer J.M."/>
        </authorList>
    </citation>
    <scope>NUCLEOTIDE SEQUENCE [LARGE SCALE GENOMIC DNA]</scope>
    <source>
        <strain evidence="2">if_2019</strain>
        <tissue evidence="1">Muscle</tissue>
    </source>
</reference>
<gene>
    <name evidence="1" type="ORF">ILYODFUR_021781</name>
</gene>